<dbReference type="GO" id="GO:0046931">
    <property type="term" value="P:pore complex assembly"/>
    <property type="evidence" value="ECO:0007669"/>
    <property type="project" value="InterPro"/>
</dbReference>
<feature type="signal peptide" evidence="6">
    <location>
        <begin position="1"/>
        <end position="20"/>
    </location>
</feature>
<evidence type="ECO:0000256" key="1">
    <source>
        <dbReference type="ARBA" id="ARBA00004175"/>
    </source>
</evidence>
<dbReference type="Gene3D" id="2.60.270.20">
    <property type="entry name" value="Cytolysin/lectin"/>
    <property type="match status" value="1"/>
</dbReference>
<dbReference type="InterPro" id="IPR015926">
    <property type="entry name" value="Cytolysin/lectin"/>
</dbReference>
<dbReference type="Pfam" id="PF06369">
    <property type="entry name" value="Anemone_cytotox"/>
    <property type="match status" value="1"/>
</dbReference>
<name>A0A499RTU4_9CAEN</name>
<dbReference type="PANTHER" id="PTHR40388">
    <property type="entry name" value="BRYOPORIN"/>
    <property type="match status" value="1"/>
</dbReference>
<dbReference type="InterPro" id="IPR009104">
    <property type="entry name" value="Anemon_actinoporin-like"/>
</dbReference>
<dbReference type="GO" id="GO:0046930">
    <property type="term" value="C:pore complex"/>
    <property type="evidence" value="ECO:0007669"/>
    <property type="project" value="InterPro"/>
</dbReference>
<comment type="subcellular location">
    <subcellularLocation>
        <location evidence="2">Nematocyst</location>
    </subcellularLocation>
    <subcellularLocation>
        <location evidence="1">Target cell membrane</location>
    </subcellularLocation>
</comment>
<evidence type="ECO:0000256" key="6">
    <source>
        <dbReference type="SAM" id="SignalP"/>
    </source>
</evidence>
<organism evidence="7">
    <name type="scientific">Colubraria reticulata</name>
    <dbReference type="NCBI Taxonomy" id="604273"/>
    <lineage>
        <taxon>Eukaryota</taxon>
        <taxon>Metazoa</taxon>
        <taxon>Spiralia</taxon>
        <taxon>Lophotrochozoa</taxon>
        <taxon>Mollusca</taxon>
        <taxon>Gastropoda</taxon>
        <taxon>Caenogastropoda</taxon>
        <taxon>Neogastropoda</taxon>
        <taxon>Buccinoidea</taxon>
        <taxon>Buccinidae</taxon>
        <taxon>Colubraria</taxon>
    </lineage>
</organism>
<dbReference type="GO" id="GO:0051715">
    <property type="term" value="P:cytolysis in another organism"/>
    <property type="evidence" value="ECO:0007669"/>
    <property type="project" value="InterPro"/>
</dbReference>
<dbReference type="SUPFAM" id="SSF63724">
    <property type="entry name" value="Cytolysin/lectin"/>
    <property type="match status" value="1"/>
</dbReference>
<dbReference type="GO" id="GO:0015267">
    <property type="term" value="F:channel activity"/>
    <property type="evidence" value="ECO:0007669"/>
    <property type="project" value="InterPro"/>
</dbReference>
<keyword evidence="4" id="KW-1053">Target membrane</keyword>
<keyword evidence="4" id="KW-0472">Membrane</keyword>
<sequence length="235" mass="26588">MVLQFPRLKTLLVIFLFVVGHGPAPVRMIDTETLKAAASANITPGSTITGDVQQELIKSGYRMTAAIFVENWTRFPLVSPSVYHRYGVSFTGNAPADIQPGMKEVFTTRKKSLATSGTTGVASWLVQKARRRFVLMWSAPYDFNFYSNWMALGLTPKHITEVSYGPLWYDRMYYKSSYGHLEFTRHKTSITHSDDQFEIEGTMTQSHHVVMNVVFKPVKDKDLAPKLLEALRLST</sequence>
<dbReference type="EMBL" id="MH194210">
    <property type="protein sequence ID" value="AXS67879.1"/>
    <property type="molecule type" value="mRNA"/>
</dbReference>
<protein>
    <submittedName>
        <fullName evidence="7">Coluporin-7</fullName>
    </submittedName>
</protein>
<feature type="chain" id="PRO_5020021851" evidence="6">
    <location>
        <begin position="21"/>
        <end position="235"/>
    </location>
</feature>
<evidence type="ECO:0000256" key="2">
    <source>
        <dbReference type="ARBA" id="ARBA00004532"/>
    </source>
</evidence>
<evidence type="ECO:0000256" key="4">
    <source>
        <dbReference type="ARBA" id="ARBA00023298"/>
    </source>
</evidence>
<keyword evidence="3" id="KW-1052">Target cell membrane</keyword>
<reference evidence="7" key="1">
    <citation type="journal article" date="2018" name="Mol. Biol. Evol.">
        <title>Piercing Fishes: Porin Expansion and Adaptation to Hematophagy in the Vampire Snail Cumia reticulata.</title>
        <authorList>
            <person name="Gerdol M."/>
            <person name="Cervelli M."/>
            <person name="Oliverio M."/>
            <person name="Modica M.V."/>
        </authorList>
    </citation>
    <scope>NUCLEOTIDE SEQUENCE</scope>
</reference>
<dbReference type="PANTHER" id="PTHR40388:SF1">
    <property type="entry name" value="BRYOPORIN"/>
    <property type="match status" value="1"/>
</dbReference>
<evidence type="ECO:0000313" key="7">
    <source>
        <dbReference type="EMBL" id="AXS67879.1"/>
    </source>
</evidence>
<dbReference type="GO" id="GO:0042151">
    <property type="term" value="C:nematocyst"/>
    <property type="evidence" value="ECO:0007669"/>
    <property type="project" value="UniProtKB-SubCell"/>
</dbReference>
<keyword evidence="5" id="KW-0166">Nematocyst</keyword>
<accession>A0A499RTU4</accession>
<dbReference type="GO" id="GO:0006812">
    <property type="term" value="P:monoatomic cation transport"/>
    <property type="evidence" value="ECO:0007669"/>
    <property type="project" value="InterPro"/>
</dbReference>
<dbReference type="InterPro" id="IPR050677">
    <property type="entry name" value="Actinoporin_PFT"/>
</dbReference>
<dbReference type="GO" id="GO:0044218">
    <property type="term" value="C:other organism cell membrane"/>
    <property type="evidence" value="ECO:0007669"/>
    <property type="project" value="UniProtKB-KW"/>
</dbReference>
<dbReference type="AlphaFoldDB" id="A0A499RTU4"/>
<evidence type="ECO:0000256" key="3">
    <source>
        <dbReference type="ARBA" id="ARBA00022537"/>
    </source>
</evidence>
<evidence type="ECO:0000256" key="5">
    <source>
        <dbReference type="ARBA" id="ARBA00023331"/>
    </source>
</evidence>
<keyword evidence="6" id="KW-0732">Signal</keyword>
<proteinExistence type="evidence at transcript level"/>